<dbReference type="Proteomes" id="UP001472677">
    <property type="component" value="Unassembled WGS sequence"/>
</dbReference>
<comment type="caution">
    <text evidence="1">The sequence shown here is derived from an EMBL/GenBank/DDBJ whole genome shotgun (WGS) entry which is preliminary data.</text>
</comment>
<evidence type="ECO:0000313" key="1">
    <source>
        <dbReference type="EMBL" id="KAK8600241.1"/>
    </source>
</evidence>
<evidence type="ECO:0000313" key="2">
    <source>
        <dbReference type="Proteomes" id="UP001472677"/>
    </source>
</evidence>
<proteinExistence type="predicted"/>
<keyword evidence="2" id="KW-1185">Reference proteome</keyword>
<gene>
    <name evidence="1" type="ORF">V6N12_050097</name>
</gene>
<protein>
    <submittedName>
        <fullName evidence="1">Uncharacterized protein</fullName>
    </submittedName>
</protein>
<dbReference type="EMBL" id="JBBPBM010000001">
    <property type="protein sequence ID" value="KAK8600241.1"/>
    <property type="molecule type" value="Genomic_DNA"/>
</dbReference>
<organism evidence="1 2">
    <name type="scientific">Hibiscus sabdariffa</name>
    <name type="common">roselle</name>
    <dbReference type="NCBI Taxonomy" id="183260"/>
    <lineage>
        <taxon>Eukaryota</taxon>
        <taxon>Viridiplantae</taxon>
        <taxon>Streptophyta</taxon>
        <taxon>Embryophyta</taxon>
        <taxon>Tracheophyta</taxon>
        <taxon>Spermatophyta</taxon>
        <taxon>Magnoliopsida</taxon>
        <taxon>eudicotyledons</taxon>
        <taxon>Gunneridae</taxon>
        <taxon>Pentapetalae</taxon>
        <taxon>rosids</taxon>
        <taxon>malvids</taxon>
        <taxon>Malvales</taxon>
        <taxon>Malvaceae</taxon>
        <taxon>Malvoideae</taxon>
        <taxon>Hibiscus</taxon>
    </lineage>
</organism>
<sequence length="126" mass="14349">MIETCAVGWVKEAITIRVLAQEMVVAGLDGFELMWVPGLMVLLSFLNVDSRGSLMSFKEMWSTWFGRLEECMDAATEEPSSFERAHILIETTIQWRIDEVVEIVSQNRVFPIVDQEVELVQVPAVE</sequence>
<reference evidence="1 2" key="1">
    <citation type="journal article" date="2024" name="G3 (Bethesda)">
        <title>Genome assembly of Hibiscus sabdariffa L. provides insights into metabolisms of medicinal natural products.</title>
        <authorList>
            <person name="Kim T."/>
        </authorList>
    </citation>
    <scope>NUCLEOTIDE SEQUENCE [LARGE SCALE GENOMIC DNA]</scope>
    <source>
        <strain evidence="1">TK-2024</strain>
        <tissue evidence="1">Old leaves</tissue>
    </source>
</reference>
<name>A0ABR2GCL5_9ROSI</name>
<accession>A0ABR2GCL5</accession>